<name>A0A1M6IJH8_9FIRM</name>
<dbReference type="NCBIfam" id="TIGR04086">
    <property type="entry name" value="TIGR04086_membr"/>
    <property type="match status" value="1"/>
</dbReference>
<dbReference type="AlphaFoldDB" id="A0A1M6IJH8"/>
<dbReference type="EMBL" id="FQZY01000007">
    <property type="protein sequence ID" value="SHJ34642.1"/>
    <property type="molecule type" value="Genomic_DNA"/>
</dbReference>
<keyword evidence="3" id="KW-1185">Reference proteome</keyword>
<feature type="transmembrane region" description="Helical" evidence="1">
    <location>
        <begin position="96"/>
        <end position="117"/>
    </location>
</feature>
<protein>
    <submittedName>
        <fullName evidence="2">Putative membrane protein, TIGR04086 family</fullName>
    </submittedName>
</protein>
<accession>A0A1M6IJH8</accession>
<feature type="transmembrane region" description="Helical" evidence="1">
    <location>
        <begin position="68"/>
        <end position="90"/>
    </location>
</feature>
<proteinExistence type="predicted"/>
<sequence length="118" mass="12888">MKKKSISVLKALLCSYIFTGMLLLLLAFVLYKFQIQEKAVKAAITGIYIAATFLGGFLAGKMMRVKRFFWGLVVGVLYFALLVLVSLGIYRTMQGNVVQIISSFLMCAGGGMLGAMLS</sequence>
<organism evidence="2 3">
    <name type="scientific">Hespellia stercorisuis DSM 15480</name>
    <dbReference type="NCBI Taxonomy" id="1121950"/>
    <lineage>
        <taxon>Bacteria</taxon>
        <taxon>Bacillati</taxon>
        <taxon>Bacillota</taxon>
        <taxon>Clostridia</taxon>
        <taxon>Lachnospirales</taxon>
        <taxon>Lachnospiraceae</taxon>
        <taxon>Hespellia</taxon>
    </lineage>
</organism>
<dbReference type="Pfam" id="PF12670">
    <property type="entry name" value="DUF3792"/>
    <property type="match status" value="1"/>
</dbReference>
<keyword evidence="1" id="KW-0472">Membrane</keyword>
<keyword evidence="1" id="KW-0812">Transmembrane</keyword>
<feature type="transmembrane region" description="Helical" evidence="1">
    <location>
        <begin position="12"/>
        <end position="33"/>
    </location>
</feature>
<feature type="transmembrane region" description="Helical" evidence="1">
    <location>
        <begin position="39"/>
        <end position="59"/>
    </location>
</feature>
<dbReference type="Proteomes" id="UP000184301">
    <property type="component" value="Unassembled WGS sequence"/>
</dbReference>
<evidence type="ECO:0000313" key="3">
    <source>
        <dbReference type="Proteomes" id="UP000184301"/>
    </source>
</evidence>
<dbReference type="RefSeq" id="WP_073104267.1">
    <property type="nucleotide sequence ID" value="NZ_FQZY01000007.1"/>
</dbReference>
<dbReference type="InterPro" id="IPR023804">
    <property type="entry name" value="DUF3792_TM"/>
</dbReference>
<evidence type="ECO:0000313" key="2">
    <source>
        <dbReference type="EMBL" id="SHJ34642.1"/>
    </source>
</evidence>
<evidence type="ECO:0000256" key="1">
    <source>
        <dbReference type="SAM" id="Phobius"/>
    </source>
</evidence>
<keyword evidence="1" id="KW-1133">Transmembrane helix</keyword>
<reference evidence="2 3" key="1">
    <citation type="submission" date="2016-11" db="EMBL/GenBank/DDBJ databases">
        <authorList>
            <person name="Jaros S."/>
            <person name="Januszkiewicz K."/>
            <person name="Wedrychowicz H."/>
        </authorList>
    </citation>
    <scope>NUCLEOTIDE SEQUENCE [LARGE SCALE GENOMIC DNA]</scope>
    <source>
        <strain evidence="2 3">DSM 15480</strain>
    </source>
</reference>
<gene>
    <name evidence="2" type="ORF">SAMN02745243_00366</name>
</gene>
<dbReference type="OrthoDB" id="1779887at2"/>